<dbReference type="EMBL" id="KN848074">
    <property type="protein sequence ID" value="KIX97515.1"/>
    <property type="molecule type" value="Genomic_DNA"/>
</dbReference>
<dbReference type="Gene3D" id="3.80.10.10">
    <property type="entry name" value="Ribonuclease Inhibitor"/>
    <property type="match status" value="1"/>
</dbReference>
<gene>
    <name evidence="1" type="ORF">Z520_06967</name>
</gene>
<reference evidence="1 2" key="1">
    <citation type="submission" date="2015-01" db="EMBL/GenBank/DDBJ databases">
        <title>The Genome Sequence of Fonsecaea multimorphosa CBS 102226.</title>
        <authorList>
            <consortium name="The Broad Institute Genomics Platform"/>
            <person name="Cuomo C."/>
            <person name="de Hoog S."/>
            <person name="Gorbushina A."/>
            <person name="Stielow B."/>
            <person name="Teixiera M."/>
            <person name="Abouelleil A."/>
            <person name="Chapman S.B."/>
            <person name="Priest M."/>
            <person name="Young S.K."/>
            <person name="Wortman J."/>
            <person name="Nusbaum C."/>
            <person name="Birren B."/>
        </authorList>
    </citation>
    <scope>NUCLEOTIDE SEQUENCE [LARGE SCALE GENOMIC DNA]</scope>
    <source>
        <strain evidence="1 2">CBS 102226</strain>
    </source>
</reference>
<organism evidence="1 2">
    <name type="scientific">Fonsecaea multimorphosa CBS 102226</name>
    <dbReference type="NCBI Taxonomy" id="1442371"/>
    <lineage>
        <taxon>Eukaryota</taxon>
        <taxon>Fungi</taxon>
        <taxon>Dikarya</taxon>
        <taxon>Ascomycota</taxon>
        <taxon>Pezizomycotina</taxon>
        <taxon>Eurotiomycetes</taxon>
        <taxon>Chaetothyriomycetidae</taxon>
        <taxon>Chaetothyriales</taxon>
        <taxon>Herpotrichiellaceae</taxon>
        <taxon>Fonsecaea</taxon>
    </lineage>
</organism>
<dbReference type="VEuPathDB" id="FungiDB:Z520_06967"/>
<keyword evidence="2" id="KW-1185">Reference proteome</keyword>
<evidence type="ECO:0000313" key="2">
    <source>
        <dbReference type="Proteomes" id="UP000053411"/>
    </source>
</evidence>
<dbReference type="SUPFAM" id="SSF52047">
    <property type="entry name" value="RNI-like"/>
    <property type="match status" value="1"/>
</dbReference>
<dbReference type="OrthoDB" id="5425556at2759"/>
<accession>A0A0D2H6N3</accession>
<dbReference type="InterPro" id="IPR032675">
    <property type="entry name" value="LRR_dom_sf"/>
</dbReference>
<protein>
    <recommendedName>
        <fullName evidence="3">F-box domain-containing protein</fullName>
    </recommendedName>
</protein>
<dbReference type="GeneID" id="27712713"/>
<sequence>MATQELQLAVFSGNIHGVLAFLASPRTGHSFLNDAEQPEYDFDYADDHPQVKQKVVEATLPRPVFPVRRRPLRRDVEESIQAVAFRYCGRLIRLQNSLACTALSAKGWATLQSLSLYMWDIMAPELTKLLASQFADLEELRLGFCHPYIHDHCLPLRYWDHPDFLEPSPIWDALCGIGEEHAAHLRLKKLKKLTLQRSGISRDQLQKWIECNPGLVDLRLHHVAGVDAEFVQWLGTYYRVDTGDHAAPPAKLRTLALESCTSLSLGSLEDLSWLDSLLPTPGKGTKDPEDAASVFQVLSFRDSTSVSTSALMQYLALKQPQVRQVTLPSGRVLVENATDPNTDCSFDPAIYGRRAHSTRLKEDDQDSSPVPYLRFLRFRRRAAGNADEIIEPDPRCA</sequence>
<dbReference type="RefSeq" id="XP_016631638.1">
    <property type="nucleotide sequence ID" value="XM_016777467.1"/>
</dbReference>
<dbReference type="Proteomes" id="UP000053411">
    <property type="component" value="Unassembled WGS sequence"/>
</dbReference>
<evidence type="ECO:0000313" key="1">
    <source>
        <dbReference type="EMBL" id="KIX97515.1"/>
    </source>
</evidence>
<dbReference type="AlphaFoldDB" id="A0A0D2H6N3"/>
<name>A0A0D2H6N3_9EURO</name>
<proteinExistence type="predicted"/>
<evidence type="ECO:0008006" key="3">
    <source>
        <dbReference type="Google" id="ProtNLM"/>
    </source>
</evidence>